<dbReference type="GO" id="GO:0102389">
    <property type="term" value="F:polyprenol reductase activity"/>
    <property type="evidence" value="ECO:0007669"/>
    <property type="project" value="UniProtKB-UniRule"/>
</dbReference>
<feature type="transmembrane region" description="Helical" evidence="19">
    <location>
        <begin position="192"/>
        <end position="210"/>
    </location>
</feature>
<protein>
    <recommendedName>
        <fullName evidence="14 19">Polyprenal reductase</fullName>
        <ecNumber evidence="3 19">1.3.1.22</ecNumber>
        <ecNumber evidence="4 19">1.3.1.94</ecNumber>
    </recommendedName>
</protein>
<dbReference type="FunFam" id="1.20.120.1630:FF:000021">
    <property type="entry name" value="Polyprenol reductase 1"/>
    <property type="match status" value="1"/>
</dbReference>
<evidence type="ECO:0000256" key="8">
    <source>
        <dbReference type="ARBA" id="ARBA00022989"/>
    </source>
</evidence>
<keyword evidence="5 19" id="KW-0812">Transmembrane</keyword>
<evidence type="ECO:0000313" key="21">
    <source>
        <dbReference type="EMBL" id="NWU09846.1"/>
    </source>
</evidence>
<evidence type="ECO:0000256" key="14">
    <source>
        <dbReference type="ARBA" id="ARBA00047186"/>
    </source>
</evidence>
<comment type="catalytic activity">
    <reaction evidence="16">
        <text>a 3-oxo-5alpha-steroid + NADP(+) = a 3-oxo-Delta(4)-steroid + NADPH + H(+)</text>
        <dbReference type="Rhea" id="RHEA:54384"/>
        <dbReference type="ChEBI" id="CHEBI:13601"/>
        <dbReference type="ChEBI" id="CHEBI:15378"/>
        <dbReference type="ChEBI" id="CHEBI:47909"/>
        <dbReference type="ChEBI" id="CHEBI:57783"/>
        <dbReference type="ChEBI" id="CHEBI:58349"/>
        <dbReference type="EC" id="1.3.1.22"/>
    </reaction>
    <physiologicalReaction direction="right-to-left" evidence="16">
        <dbReference type="Rhea" id="RHEA:54386"/>
    </physiologicalReaction>
</comment>
<keyword evidence="10" id="KW-0443">Lipid metabolism</keyword>
<dbReference type="EC" id="1.3.1.94" evidence="4 19"/>
<comment type="caution">
    <text evidence="21">The sequence shown here is derived from an EMBL/GenBank/DDBJ whole genome shotgun (WGS) entry which is preliminary data.</text>
</comment>
<evidence type="ECO:0000256" key="7">
    <source>
        <dbReference type="ARBA" id="ARBA00022857"/>
    </source>
</evidence>
<dbReference type="PANTHER" id="PTHR14624:SF0">
    <property type="entry name" value="POLYPRENOL REDUCTASE"/>
    <property type="match status" value="1"/>
</dbReference>
<keyword evidence="22" id="KW-1185">Reference proteome</keyword>
<keyword evidence="7 19" id="KW-0521">NADP</keyword>
<evidence type="ECO:0000256" key="13">
    <source>
        <dbReference type="ARBA" id="ARBA00046320"/>
    </source>
</evidence>
<name>A0A7K5U1I5_CEPOR</name>
<dbReference type="PANTHER" id="PTHR14624">
    <property type="entry name" value="DFG10 PROTEIN"/>
    <property type="match status" value="1"/>
</dbReference>
<comment type="catalytic activity">
    <reaction evidence="15">
        <text>androst-4-ene-3,17-dione + NADPH + H(+) = 5alpha-androstan-3,17-dione + NADP(+)</text>
        <dbReference type="Rhea" id="RHEA:50816"/>
        <dbReference type="ChEBI" id="CHEBI:15378"/>
        <dbReference type="ChEBI" id="CHEBI:15994"/>
        <dbReference type="ChEBI" id="CHEBI:16422"/>
        <dbReference type="ChEBI" id="CHEBI:57783"/>
        <dbReference type="ChEBI" id="CHEBI:58349"/>
    </reaction>
    <physiologicalReaction direction="right-to-left" evidence="15">
        <dbReference type="Rhea" id="RHEA:50818"/>
    </physiologicalReaction>
</comment>
<evidence type="ECO:0000256" key="10">
    <source>
        <dbReference type="ARBA" id="ARBA00023098"/>
    </source>
</evidence>
<evidence type="ECO:0000256" key="1">
    <source>
        <dbReference type="ARBA" id="ARBA00004477"/>
    </source>
</evidence>
<feature type="transmembrane region" description="Helical" evidence="19">
    <location>
        <begin position="270"/>
        <end position="295"/>
    </location>
</feature>
<gene>
    <name evidence="21" type="primary">Srd5a3</name>
    <name evidence="21" type="ORF">CEPORN_R12550</name>
</gene>
<evidence type="ECO:0000256" key="12">
    <source>
        <dbReference type="ARBA" id="ARBA00045898"/>
    </source>
</evidence>
<dbReference type="GO" id="GO:0016095">
    <property type="term" value="P:polyprenol catabolic process"/>
    <property type="evidence" value="ECO:0007669"/>
    <property type="project" value="UniProtKB-UniRule"/>
</dbReference>
<dbReference type="GO" id="GO:0005789">
    <property type="term" value="C:endoplasmic reticulum membrane"/>
    <property type="evidence" value="ECO:0007669"/>
    <property type="project" value="UniProtKB-SubCell"/>
</dbReference>
<sequence length="312" mass="36055">RSRAMLPVLAAAWSLPAAAFLAALMLLLLRAPAWRSDGRGGVSNFFHQLIRYGKTSLPGWDPNYLVPKSWFIHFYVVSVVWNGSLLYWLFRAEFLGESLPSWIQDMHHALHRDSQSEDMGKYSEYSSALLVLLLLWLHSCRRLAECLWTSVFSNGFIHIVQYYYGLGFYIAVGSTVLCQVPTNIRTGKELSVQIRWYHIVGITMYIWASLHQHRCLVILAKLRKNKSGKVVRLSYDVPFGDWFESVSCPHYFAELLIYVSMAITLGFQNVTWWCVVMCVLFNQALAAVLSHEFYLKNFRSYPKHRKAFIPRV</sequence>
<feature type="non-terminal residue" evidence="21">
    <location>
        <position position="312"/>
    </location>
</feature>
<dbReference type="GO" id="GO:0006488">
    <property type="term" value="P:dolichol-linked oligosaccharide biosynthetic process"/>
    <property type="evidence" value="ECO:0007669"/>
    <property type="project" value="UniProtKB-UniRule"/>
</dbReference>
<evidence type="ECO:0000256" key="15">
    <source>
        <dbReference type="ARBA" id="ARBA00048095"/>
    </source>
</evidence>
<dbReference type="PROSITE" id="PS50244">
    <property type="entry name" value="S5A_REDUCTASE"/>
    <property type="match status" value="1"/>
</dbReference>
<dbReference type="UniPathway" id="UPA00378"/>
<proteinExistence type="inferred from homology"/>
<accession>A0A7K5U1I5</accession>
<evidence type="ECO:0000313" key="22">
    <source>
        <dbReference type="Proteomes" id="UP000543364"/>
    </source>
</evidence>
<comment type="function">
    <text evidence="12">Plays a key role in early steps of protein N-linked glycosylation by being involved in the conversion of polyprenol into dolichol. Acts as a polyprenal reductase that mediates the reduction of polyprenal into dolichal in a NADP-dependent mechanism. Dolichols are required for the synthesis of dolichol-linked monosaccharides and the oligosaccharide precursor used for N-glycosylation. Also able to convert testosterone (T) into 5-alpha-dihydrotestosterone (DHT).</text>
</comment>
<dbReference type="EC" id="1.3.1.22" evidence="3 19"/>
<keyword evidence="9 19" id="KW-0560">Oxidoreductase</keyword>
<evidence type="ECO:0000256" key="19">
    <source>
        <dbReference type="RuleBase" id="RU367081"/>
    </source>
</evidence>
<evidence type="ECO:0000256" key="2">
    <source>
        <dbReference type="ARBA" id="ARBA00004922"/>
    </source>
</evidence>
<comment type="catalytic activity">
    <reaction evidence="18 19">
        <text>a di-trans,poly-cis-dolichal + NADP(+) = a di-trans,poly-cis-polyprenal + NADPH + H(+)</text>
        <dbReference type="Rhea" id="RHEA:80727"/>
        <dbReference type="Rhea" id="RHEA-COMP:19536"/>
        <dbReference type="Rhea" id="RHEA-COMP:19537"/>
        <dbReference type="ChEBI" id="CHEBI:15378"/>
        <dbReference type="ChEBI" id="CHEBI:57783"/>
        <dbReference type="ChEBI" id="CHEBI:58349"/>
        <dbReference type="ChEBI" id="CHEBI:231623"/>
        <dbReference type="ChEBI" id="CHEBI:231637"/>
        <dbReference type="EC" id="1.3.1.94"/>
    </reaction>
    <physiologicalReaction direction="right-to-left" evidence="18 19">
        <dbReference type="Rhea" id="RHEA:80729"/>
    </physiologicalReaction>
</comment>
<keyword evidence="8 19" id="KW-1133">Transmembrane helix</keyword>
<dbReference type="Proteomes" id="UP000543364">
    <property type="component" value="Unassembled WGS sequence"/>
</dbReference>
<feature type="transmembrane region" description="Helical" evidence="19">
    <location>
        <begin position="159"/>
        <end position="180"/>
    </location>
</feature>
<feature type="transmembrane region" description="Helical" evidence="19">
    <location>
        <begin position="122"/>
        <end position="139"/>
    </location>
</feature>
<evidence type="ECO:0000256" key="16">
    <source>
        <dbReference type="ARBA" id="ARBA00048765"/>
    </source>
</evidence>
<evidence type="ECO:0000256" key="6">
    <source>
        <dbReference type="ARBA" id="ARBA00022824"/>
    </source>
</evidence>
<evidence type="ECO:0000256" key="3">
    <source>
        <dbReference type="ARBA" id="ARBA00012049"/>
    </source>
</evidence>
<dbReference type="GO" id="GO:0047751">
    <property type="term" value="F:3-oxo-5-alpha-steroid 4-dehydrogenase (NADP+) activity"/>
    <property type="evidence" value="ECO:0007669"/>
    <property type="project" value="UniProtKB-UniRule"/>
</dbReference>
<comment type="similarity">
    <text evidence="13 19">Belongs to the steroid 5-alpha reductase family. Polyprenal reductase subfamily.</text>
</comment>
<organism evidence="21 22">
    <name type="scientific">Cephalopterus ornatus</name>
    <name type="common">Amazonian umbrellabird</name>
    <dbReference type="NCBI Taxonomy" id="114276"/>
    <lineage>
        <taxon>Eukaryota</taxon>
        <taxon>Metazoa</taxon>
        <taxon>Chordata</taxon>
        <taxon>Craniata</taxon>
        <taxon>Vertebrata</taxon>
        <taxon>Euteleostomi</taxon>
        <taxon>Archelosauria</taxon>
        <taxon>Archosauria</taxon>
        <taxon>Dinosauria</taxon>
        <taxon>Saurischia</taxon>
        <taxon>Theropoda</taxon>
        <taxon>Coelurosauria</taxon>
        <taxon>Aves</taxon>
        <taxon>Neognathae</taxon>
        <taxon>Neoaves</taxon>
        <taxon>Telluraves</taxon>
        <taxon>Australaves</taxon>
        <taxon>Passeriformes</taxon>
        <taxon>Cotingidae</taxon>
        <taxon>Cephalopterus</taxon>
    </lineage>
</organism>
<dbReference type="EMBL" id="VZRE01005722">
    <property type="protein sequence ID" value="NWU09846.1"/>
    <property type="molecule type" value="Genomic_DNA"/>
</dbReference>
<comment type="subcellular location">
    <subcellularLocation>
        <location evidence="1">Endoplasmic reticulum membrane</location>
        <topology evidence="1">Multi-pass membrane protein</topology>
    </subcellularLocation>
</comment>
<evidence type="ECO:0000259" key="20">
    <source>
        <dbReference type="Pfam" id="PF02544"/>
    </source>
</evidence>
<evidence type="ECO:0000256" key="17">
    <source>
        <dbReference type="ARBA" id="ARBA00049397"/>
    </source>
</evidence>
<dbReference type="AlphaFoldDB" id="A0A7K5U1I5"/>
<evidence type="ECO:0000256" key="5">
    <source>
        <dbReference type="ARBA" id="ARBA00022692"/>
    </source>
</evidence>
<evidence type="ECO:0000256" key="9">
    <source>
        <dbReference type="ARBA" id="ARBA00023002"/>
    </source>
</evidence>
<comment type="catalytic activity">
    <reaction evidence="17">
        <text>17beta-hydroxy-5alpha-androstan-3-one + NADP(+) = testosterone + NADPH + H(+)</text>
        <dbReference type="Rhea" id="RHEA:50820"/>
        <dbReference type="ChEBI" id="CHEBI:15378"/>
        <dbReference type="ChEBI" id="CHEBI:16330"/>
        <dbReference type="ChEBI" id="CHEBI:17347"/>
        <dbReference type="ChEBI" id="CHEBI:57783"/>
        <dbReference type="ChEBI" id="CHEBI:58349"/>
        <dbReference type="EC" id="1.3.1.22"/>
    </reaction>
    <physiologicalReaction direction="right-to-left" evidence="17">
        <dbReference type="Rhea" id="RHEA:50822"/>
    </physiologicalReaction>
</comment>
<evidence type="ECO:0000256" key="18">
    <source>
        <dbReference type="ARBA" id="ARBA00049427"/>
    </source>
</evidence>
<dbReference type="InterPro" id="IPR039698">
    <property type="entry name" value="Dfg10/SRD5A3"/>
</dbReference>
<evidence type="ECO:0000256" key="11">
    <source>
        <dbReference type="ARBA" id="ARBA00023136"/>
    </source>
</evidence>
<comment type="pathway">
    <text evidence="2 19">Protein modification; protein glycosylation.</text>
</comment>
<keyword evidence="11 19" id="KW-0472">Membrane</keyword>
<keyword evidence="6 19" id="KW-0256">Endoplasmic reticulum</keyword>
<feature type="non-terminal residue" evidence="21">
    <location>
        <position position="1"/>
    </location>
</feature>
<dbReference type="Pfam" id="PF02544">
    <property type="entry name" value="Steroid_dh"/>
    <property type="match status" value="1"/>
</dbReference>
<feature type="domain" description="3-oxo-5-alpha-steroid 4-dehydrogenase C-terminal" evidence="20">
    <location>
        <begin position="195"/>
        <end position="312"/>
    </location>
</feature>
<dbReference type="InterPro" id="IPR001104">
    <property type="entry name" value="3-oxo-5_a-steroid_4-DH_C"/>
</dbReference>
<dbReference type="GO" id="GO:0160198">
    <property type="term" value="F:polyprenal reductase activity"/>
    <property type="evidence" value="ECO:0007669"/>
    <property type="project" value="UniProtKB-EC"/>
</dbReference>
<reference evidence="21 22" key="1">
    <citation type="submission" date="2019-09" db="EMBL/GenBank/DDBJ databases">
        <title>Bird 10,000 Genomes (B10K) Project - Family phase.</title>
        <authorList>
            <person name="Zhang G."/>
        </authorList>
    </citation>
    <scope>NUCLEOTIDE SEQUENCE [LARGE SCALE GENOMIC DNA]</scope>
    <source>
        <strain evidence="21">B10K-DU-001-01</strain>
        <tissue evidence="21">Muscle</tissue>
    </source>
</reference>
<feature type="transmembrane region" description="Helical" evidence="19">
    <location>
        <begin position="70"/>
        <end position="90"/>
    </location>
</feature>
<evidence type="ECO:0000256" key="4">
    <source>
        <dbReference type="ARBA" id="ARBA00012522"/>
    </source>
</evidence>